<evidence type="ECO:0000313" key="2">
    <source>
        <dbReference type="EMBL" id="MBT0774194.1"/>
    </source>
</evidence>
<gene>
    <name evidence="2" type="ORF">KIH74_34940</name>
</gene>
<evidence type="ECO:0000259" key="1">
    <source>
        <dbReference type="Pfam" id="PF04149"/>
    </source>
</evidence>
<comment type="caution">
    <text evidence="2">The sequence shown here is derived from an EMBL/GenBank/DDBJ whole genome shotgun (WGS) entry which is preliminary data.</text>
</comment>
<dbReference type="Proteomes" id="UP001197247">
    <property type="component" value="Unassembled WGS sequence"/>
</dbReference>
<reference evidence="2 3" key="1">
    <citation type="submission" date="2021-05" db="EMBL/GenBank/DDBJ databases">
        <title>Kineosporia and Streptomyces sp. nov. two new marine actinobacteria isolated from Coral.</title>
        <authorList>
            <person name="Buangrab K."/>
            <person name="Sutthacheep M."/>
            <person name="Yeemin T."/>
            <person name="Harunari E."/>
            <person name="Igarashi Y."/>
            <person name="Kanchanasin P."/>
            <person name="Tanasupawat S."/>
            <person name="Phongsopitanun W."/>
        </authorList>
    </citation>
    <scope>NUCLEOTIDE SEQUENCE [LARGE SCALE GENOMIC DNA]</scope>
    <source>
        <strain evidence="2 3">J2-2</strain>
    </source>
</reference>
<evidence type="ECO:0000313" key="3">
    <source>
        <dbReference type="Proteomes" id="UP001197247"/>
    </source>
</evidence>
<organism evidence="2 3">
    <name type="scientific">Kineosporia corallincola</name>
    <dbReference type="NCBI Taxonomy" id="2835133"/>
    <lineage>
        <taxon>Bacteria</taxon>
        <taxon>Bacillati</taxon>
        <taxon>Actinomycetota</taxon>
        <taxon>Actinomycetes</taxon>
        <taxon>Kineosporiales</taxon>
        <taxon>Kineosporiaceae</taxon>
        <taxon>Kineosporia</taxon>
    </lineage>
</organism>
<dbReference type="InterPro" id="IPR007278">
    <property type="entry name" value="DUF397"/>
</dbReference>
<protein>
    <submittedName>
        <fullName evidence="2">DUF397 domain-containing protein</fullName>
    </submittedName>
</protein>
<keyword evidence="3" id="KW-1185">Reference proteome</keyword>
<proteinExistence type="predicted"/>
<name>A0ABS5TTS3_9ACTN</name>
<dbReference type="Pfam" id="PF04149">
    <property type="entry name" value="DUF397"/>
    <property type="match status" value="1"/>
</dbReference>
<feature type="domain" description="DUF397" evidence="1">
    <location>
        <begin position="8"/>
        <end position="60"/>
    </location>
</feature>
<dbReference type="RefSeq" id="WP_214160734.1">
    <property type="nucleotide sequence ID" value="NZ_JAHBAY010000025.1"/>
</dbReference>
<sequence>MTTQENTPWQKSTFSDPNGSCFQLRRNAGMIELRDTKAGPDAPVQRYTEAEALAFIEGVKAGEFDHLVN</sequence>
<accession>A0ABS5TTS3</accession>
<dbReference type="EMBL" id="JAHBAY010000025">
    <property type="protein sequence ID" value="MBT0774194.1"/>
    <property type="molecule type" value="Genomic_DNA"/>
</dbReference>